<name>A0A1R1WY20_9FUNG</name>
<dbReference type="EMBL" id="LSSM01007699">
    <property type="protein sequence ID" value="OMJ07254.1"/>
    <property type="molecule type" value="Genomic_DNA"/>
</dbReference>
<dbReference type="InterPro" id="IPR016193">
    <property type="entry name" value="Cytidine_deaminase-like"/>
</dbReference>
<evidence type="ECO:0000313" key="2">
    <source>
        <dbReference type="EMBL" id="OMJ07254.1"/>
    </source>
</evidence>
<dbReference type="Proteomes" id="UP000187429">
    <property type="component" value="Unassembled WGS sequence"/>
</dbReference>
<feature type="domain" description="CMP/dCMP-type deaminase" evidence="1">
    <location>
        <begin position="1"/>
        <end position="115"/>
    </location>
</feature>
<sequence>MRLAMTEAKKCTSVESAYNVGAVIVHYSPESDTAEILSVGHSRELPGNTHAEQCALDKVSKSDLAKLKESKIFTTMEPCSLRVSGLKSCTDRILEQGLKQVYFAVKEPPHFVNCNGIQILKDNGVTVVHIEELDQECRLLNSHLDK</sequence>
<protein>
    <submittedName>
        <fullName evidence="2">Diaminohydroxyphosphoribosylamino-pyrimidine deaminase</fullName>
    </submittedName>
</protein>
<organism evidence="2 3">
    <name type="scientific">Smittium culicis</name>
    <dbReference type="NCBI Taxonomy" id="133412"/>
    <lineage>
        <taxon>Eukaryota</taxon>
        <taxon>Fungi</taxon>
        <taxon>Fungi incertae sedis</taxon>
        <taxon>Zoopagomycota</taxon>
        <taxon>Kickxellomycotina</taxon>
        <taxon>Harpellomycetes</taxon>
        <taxon>Harpellales</taxon>
        <taxon>Legeriomycetaceae</taxon>
        <taxon>Smittium</taxon>
    </lineage>
</organism>
<gene>
    <name evidence="2" type="ORF">AYI69_g11518</name>
</gene>
<dbReference type="PANTHER" id="PTHR11079:SF162">
    <property type="entry name" value="RIBOFLAVIN BIOSYNTHESIS PROTEIN PYRD, CHLOROPLASTIC"/>
    <property type="match status" value="1"/>
</dbReference>
<dbReference type="PROSITE" id="PS51747">
    <property type="entry name" value="CYT_DCMP_DEAMINASES_2"/>
    <property type="match status" value="1"/>
</dbReference>
<dbReference type="GO" id="GO:0006139">
    <property type="term" value="P:nucleobase-containing compound metabolic process"/>
    <property type="evidence" value="ECO:0007669"/>
    <property type="project" value="UniProtKB-ARBA"/>
</dbReference>
<dbReference type="Gene3D" id="3.40.140.10">
    <property type="entry name" value="Cytidine Deaminase, domain 2"/>
    <property type="match status" value="1"/>
</dbReference>
<comment type="caution">
    <text evidence="2">The sequence shown here is derived from an EMBL/GenBank/DDBJ whole genome shotgun (WGS) entry which is preliminary data.</text>
</comment>
<dbReference type="AlphaFoldDB" id="A0A1R1WY20"/>
<dbReference type="Pfam" id="PF18785">
    <property type="entry name" value="Inv-AAD"/>
    <property type="match status" value="1"/>
</dbReference>
<dbReference type="OrthoDB" id="252265at2759"/>
<proteinExistence type="predicted"/>
<reference evidence="3" key="1">
    <citation type="submission" date="2017-01" db="EMBL/GenBank/DDBJ databases">
        <authorList>
            <person name="Wang Y."/>
            <person name="White M."/>
            <person name="Kvist S."/>
            <person name="Moncalvo J.-M."/>
        </authorList>
    </citation>
    <scope>NUCLEOTIDE SEQUENCE [LARGE SCALE GENOMIC DNA]</scope>
    <source>
        <strain evidence="3">ID-206-W2</strain>
    </source>
</reference>
<evidence type="ECO:0000313" key="3">
    <source>
        <dbReference type="Proteomes" id="UP000187429"/>
    </source>
</evidence>
<evidence type="ECO:0000259" key="1">
    <source>
        <dbReference type="PROSITE" id="PS51747"/>
    </source>
</evidence>
<dbReference type="SUPFAM" id="SSF53927">
    <property type="entry name" value="Cytidine deaminase-like"/>
    <property type="match status" value="1"/>
</dbReference>
<accession>A0A1R1WY20</accession>
<dbReference type="PANTHER" id="PTHR11079">
    <property type="entry name" value="CYTOSINE DEAMINASE FAMILY MEMBER"/>
    <property type="match status" value="1"/>
</dbReference>
<dbReference type="GO" id="GO:0008835">
    <property type="term" value="F:diaminohydroxyphosphoribosylaminopyrimidine deaminase activity"/>
    <property type="evidence" value="ECO:0007669"/>
    <property type="project" value="TreeGrafter"/>
</dbReference>
<dbReference type="InterPro" id="IPR002125">
    <property type="entry name" value="CMP_dCMP_dom"/>
</dbReference>
<keyword evidence="3" id="KW-1185">Reference proteome</keyword>